<gene>
    <name evidence="3" type="ORF">SAMN05192532_101511</name>
</gene>
<name>A0A1I1ZXK3_9BACI</name>
<keyword evidence="2" id="KW-0456">Lyase</keyword>
<protein>
    <submittedName>
        <fullName evidence="3">Sirohydrochlorin ferrochelatase</fullName>
    </submittedName>
</protein>
<dbReference type="RefSeq" id="WP_177194659.1">
    <property type="nucleotide sequence ID" value="NZ_FONT01000001.1"/>
</dbReference>
<evidence type="ECO:0000256" key="1">
    <source>
        <dbReference type="ARBA" id="ARBA00022723"/>
    </source>
</evidence>
<dbReference type="Pfam" id="PF01903">
    <property type="entry name" value="CbiX"/>
    <property type="match status" value="2"/>
</dbReference>
<evidence type="ECO:0000313" key="4">
    <source>
        <dbReference type="Proteomes" id="UP000199516"/>
    </source>
</evidence>
<dbReference type="EMBL" id="FONT01000001">
    <property type="protein sequence ID" value="SFE36375.1"/>
    <property type="molecule type" value="Genomic_DNA"/>
</dbReference>
<dbReference type="PANTHER" id="PTHR33542">
    <property type="entry name" value="SIROHYDROCHLORIN FERROCHELATASE, CHLOROPLASTIC"/>
    <property type="match status" value="1"/>
</dbReference>
<proteinExistence type="predicted"/>
<dbReference type="SUPFAM" id="SSF53800">
    <property type="entry name" value="Chelatase"/>
    <property type="match status" value="1"/>
</dbReference>
<dbReference type="GO" id="GO:0016829">
    <property type="term" value="F:lyase activity"/>
    <property type="evidence" value="ECO:0007669"/>
    <property type="project" value="UniProtKB-KW"/>
</dbReference>
<keyword evidence="1" id="KW-0479">Metal-binding</keyword>
<dbReference type="PANTHER" id="PTHR33542:SF3">
    <property type="entry name" value="SIROHYDROCHLORIN FERROCHELATASE, CHLOROPLASTIC"/>
    <property type="match status" value="1"/>
</dbReference>
<reference evidence="3 4" key="1">
    <citation type="submission" date="2016-10" db="EMBL/GenBank/DDBJ databases">
        <authorList>
            <person name="de Groot N.N."/>
        </authorList>
    </citation>
    <scope>NUCLEOTIDE SEQUENCE [LARGE SCALE GENOMIC DNA]</scope>
    <source>
        <strain evidence="3 4">DSM 23995</strain>
    </source>
</reference>
<evidence type="ECO:0000256" key="2">
    <source>
        <dbReference type="ARBA" id="ARBA00023239"/>
    </source>
</evidence>
<dbReference type="InterPro" id="IPR002762">
    <property type="entry name" value="CbiX-like"/>
</dbReference>
<dbReference type="CDD" id="cd03414">
    <property type="entry name" value="CbiX_SirB_C"/>
    <property type="match status" value="1"/>
</dbReference>
<sequence>MSTAILYVGHGSRVKAGVEEAALFIDHVKRRINKPIQETCFLEFASPSIEEGIEKCAVQGATRIVIMPVLLLTAGHALYDIPSKIEKAKERYPAIEFSYGNTLGVHDKMAESVHDRIQEKNTDSLGNDMVLLIGRGSKNPSVKHDMEEIKRRLLDIYQYQHVELAFMYGVQPDIWQGFLKAKQSEYDRVLVLPYLLFSGVLLDTLKKKVEEFTSPAQAFVLCETLGYHPFIRDVLVERVDEAANKMSVQGTCPSF</sequence>
<dbReference type="GO" id="GO:0046872">
    <property type="term" value="F:metal ion binding"/>
    <property type="evidence" value="ECO:0007669"/>
    <property type="project" value="UniProtKB-KW"/>
</dbReference>
<accession>A0A1I1ZXK3</accession>
<dbReference type="STRING" id="930128.SAMN05192532_101511"/>
<dbReference type="CDD" id="cd03416">
    <property type="entry name" value="CbiX_SirB_N"/>
    <property type="match status" value="1"/>
</dbReference>
<dbReference type="Proteomes" id="UP000199516">
    <property type="component" value="Unassembled WGS sequence"/>
</dbReference>
<dbReference type="AlphaFoldDB" id="A0A1I1ZXK3"/>
<dbReference type="InterPro" id="IPR050963">
    <property type="entry name" value="Sirohydro_Cobaltochel/CbiX"/>
</dbReference>
<keyword evidence="4" id="KW-1185">Reference proteome</keyword>
<evidence type="ECO:0000313" key="3">
    <source>
        <dbReference type="EMBL" id="SFE36375.1"/>
    </source>
</evidence>
<organism evidence="3 4">
    <name type="scientific">Alteribacillus iranensis</name>
    <dbReference type="NCBI Taxonomy" id="930128"/>
    <lineage>
        <taxon>Bacteria</taxon>
        <taxon>Bacillati</taxon>
        <taxon>Bacillota</taxon>
        <taxon>Bacilli</taxon>
        <taxon>Bacillales</taxon>
        <taxon>Bacillaceae</taxon>
        <taxon>Alteribacillus</taxon>
    </lineage>
</organism>
<dbReference type="Gene3D" id="3.40.50.1400">
    <property type="match status" value="2"/>
</dbReference>